<evidence type="ECO:0000256" key="1">
    <source>
        <dbReference type="ARBA" id="ARBA00023002"/>
    </source>
</evidence>
<dbReference type="Pfam" id="PF01266">
    <property type="entry name" value="DAO"/>
    <property type="match status" value="1"/>
</dbReference>
<dbReference type="RefSeq" id="WP_155453033.1">
    <property type="nucleotide sequence ID" value="NZ_WNKX01000003.1"/>
</dbReference>
<dbReference type="InterPro" id="IPR006076">
    <property type="entry name" value="FAD-dep_OxRdtase"/>
</dbReference>
<reference evidence="3 4" key="1">
    <citation type="submission" date="2019-11" db="EMBL/GenBank/DDBJ databases">
        <title>Type strains purchased from KCTC, JCM and DSMZ.</title>
        <authorList>
            <person name="Lu H."/>
        </authorList>
    </citation>
    <scope>NUCLEOTIDE SEQUENCE [LARGE SCALE GENOMIC DNA]</scope>
    <source>
        <strain evidence="3 4">JCM 31587</strain>
    </source>
</reference>
<feature type="domain" description="FAD dependent oxidoreductase" evidence="2">
    <location>
        <begin position="22"/>
        <end position="377"/>
    </location>
</feature>
<evidence type="ECO:0000259" key="2">
    <source>
        <dbReference type="Pfam" id="PF01266"/>
    </source>
</evidence>
<dbReference type="PANTHER" id="PTHR13847:SF281">
    <property type="entry name" value="FAD DEPENDENT OXIDOREDUCTASE DOMAIN-CONTAINING PROTEIN"/>
    <property type="match status" value="1"/>
</dbReference>
<organism evidence="3 4">
    <name type="scientific">Massilia eburnea</name>
    <dbReference type="NCBI Taxonomy" id="1776165"/>
    <lineage>
        <taxon>Bacteria</taxon>
        <taxon>Pseudomonadati</taxon>
        <taxon>Pseudomonadota</taxon>
        <taxon>Betaproteobacteria</taxon>
        <taxon>Burkholderiales</taxon>
        <taxon>Oxalobacteraceae</taxon>
        <taxon>Telluria group</taxon>
        <taxon>Massilia</taxon>
    </lineage>
</organism>
<keyword evidence="4" id="KW-1185">Reference proteome</keyword>
<dbReference type="OrthoDB" id="9342835at2"/>
<dbReference type="Gene3D" id="3.50.50.60">
    <property type="entry name" value="FAD/NAD(P)-binding domain"/>
    <property type="match status" value="1"/>
</dbReference>
<dbReference type="PANTHER" id="PTHR13847">
    <property type="entry name" value="SARCOSINE DEHYDROGENASE-RELATED"/>
    <property type="match status" value="1"/>
</dbReference>
<name>A0A6L6QDC2_9BURK</name>
<evidence type="ECO:0000313" key="3">
    <source>
        <dbReference type="EMBL" id="MTW10091.1"/>
    </source>
</evidence>
<dbReference type="AlphaFoldDB" id="A0A6L6QDC2"/>
<dbReference type="Proteomes" id="UP000472320">
    <property type="component" value="Unassembled WGS sequence"/>
</dbReference>
<dbReference type="Gene3D" id="3.30.9.10">
    <property type="entry name" value="D-Amino Acid Oxidase, subunit A, domain 2"/>
    <property type="match status" value="1"/>
</dbReference>
<dbReference type="SUPFAM" id="SSF51905">
    <property type="entry name" value="FAD/NAD(P)-binding domain"/>
    <property type="match status" value="1"/>
</dbReference>
<proteinExistence type="predicted"/>
<keyword evidence="1" id="KW-0560">Oxidoreductase</keyword>
<evidence type="ECO:0000313" key="4">
    <source>
        <dbReference type="Proteomes" id="UP000472320"/>
    </source>
</evidence>
<accession>A0A6L6QDC2</accession>
<gene>
    <name evidence="3" type="ORF">GM658_05705</name>
</gene>
<dbReference type="GO" id="GO:0016491">
    <property type="term" value="F:oxidoreductase activity"/>
    <property type="evidence" value="ECO:0007669"/>
    <property type="project" value="UniProtKB-KW"/>
</dbReference>
<dbReference type="GO" id="GO:0005737">
    <property type="term" value="C:cytoplasm"/>
    <property type="evidence" value="ECO:0007669"/>
    <property type="project" value="TreeGrafter"/>
</dbReference>
<dbReference type="InterPro" id="IPR036188">
    <property type="entry name" value="FAD/NAD-bd_sf"/>
</dbReference>
<sequence length="399" mass="42230">MNTWMDAPADLQKRLEGMVEGDVIIVGGGIPGLSAALEFHERGAKVILLEQEFAGAGANGRNAGYLAGSIQLEYDLLDRRVGFVEAARVVGIYDKGVAYVEDQLRRYGIDCGYSAGGMMRGSFRPSEEPLLAKDAYAGIAFGARVLLLDQDSLRALQGPAFVSAICTPDGGTLDPGMYVAGLRRAVLEAGIKLYEGTPMLSFEDGGRVTVKTPLGKARAPTLVFATNAYSPRLGMLPAGMATLRATAVEVGPLSEDQLATLDLPRRLGVLAPRWAMESFRITPRNTLVATAKRLNDAYGLPIPSTPSHADLSEIVGRLYDRFPALRGAPVVSRWSGYASLANTTLPMITVSGNVVSTSVCCGHGIGLQSLTGEMLADQVDGSGAEVAAVDVEDRARRVA</sequence>
<dbReference type="EMBL" id="WNKX01000003">
    <property type="protein sequence ID" value="MTW10091.1"/>
    <property type="molecule type" value="Genomic_DNA"/>
</dbReference>
<comment type="caution">
    <text evidence="3">The sequence shown here is derived from an EMBL/GenBank/DDBJ whole genome shotgun (WGS) entry which is preliminary data.</text>
</comment>
<protein>
    <submittedName>
        <fullName evidence="3">FAD-dependent oxidoreductase</fullName>
    </submittedName>
</protein>